<dbReference type="PROSITE" id="PS00383">
    <property type="entry name" value="TYR_PHOSPHATASE_1"/>
    <property type="match status" value="1"/>
</dbReference>
<gene>
    <name evidence="9" type="primary">SIW14</name>
    <name evidence="9" type="ORF">Q9L58_004301</name>
</gene>
<comment type="similarity">
    <text evidence="3">Belongs to the protein-tyrosine phosphatase family. Atypical dual-specificity phosphatase Siw14-like subfamily.</text>
</comment>
<dbReference type="EC" id="3.6.1.52" evidence="1"/>
<evidence type="ECO:0000256" key="5">
    <source>
        <dbReference type="ARBA" id="ARBA00047562"/>
    </source>
</evidence>
<dbReference type="Pfam" id="PF03162">
    <property type="entry name" value="Y_phosphatase2"/>
    <property type="match status" value="1"/>
</dbReference>
<evidence type="ECO:0000256" key="1">
    <source>
        <dbReference type="ARBA" id="ARBA00012527"/>
    </source>
</evidence>
<dbReference type="InterPro" id="IPR020422">
    <property type="entry name" value="TYR_PHOSPHATASE_DUAL_dom"/>
</dbReference>
<evidence type="ECO:0000259" key="8">
    <source>
        <dbReference type="PROSITE" id="PS50054"/>
    </source>
</evidence>
<dbReference type="CDD" id="cd14528">
    <property type="entry name" value="PFA-DSP_Siw14"/>
    <property type="match status" value="1"/>
</dbReference>
<evidence type="ECO:0000256" key="7">
    <source>
        <dbReference type="ARBA" id="ARBA00048424"/>
    </source>
</evidence>
<dbReference type="GO" id="GO:0004725">
    <property type="term" value="F:protein tyrosine phosphatase activity"/>
    <property type="evidence" value="ECO:0007669"/>
    <property type="project" value="UniProtKB-EC"/>
</dbReference>
<feature type="domain" description="Tyrosine-protein phosphatase" evidence="8">
    <location>
        <begin position="120"/>
        <end position="273"/>
    </location>
</feature>
<evidence type="ECO:0000313" key="9">
    <source>
        <dbReference type="EMBL" id="KAL0636693.1"/>
    </source>
</evidence>
<evidence type="ECO:0000313" key="10">
    <source>
        <dbReference type="Proteomes" id="UP001447188"/>
    </source>
</evidence>
<comment type="catalytic activity">
    <reaction evidence="7">
        <text>6-diphospho-1D-myo-inositol pentakisphosphate + H2O = 1D-myo-inositol hexakisphosphate + phosphate + H(+)</text>
        <dbReference type="Rhea" id="RHEA:79703"/>
        <dbReference type="ChEBI" id="CHEBI:15377"/>
        <dbReference type="ChEBI" id="CHEBI:15378"/>
        <dbReference type="ChEBI" id="CHEBI:43474"/>
        <dbReference type="ChEBI" id="CHEBI:58130"/>
        <dbReference type="ChEBI" id="CHEBI:230534"/>
        <dbReference type="EC" id="3.6.1.52"/>
    </reaction>
    <physiologicalReaction direction="left-to-right" evidence="7">
        <dbReference type="Rhea" id="RHEA:79704"/>
    </physiologicalReaction>
</comment>
<dbReference type="PROSITE" id="PS50054">
    <property type="entry name" value="TYR_PHOSPHATASE_DUAL"/>
    <property type="match status" value="1"/>
</dbReference>
<dbReference type="Gene3D" id="3.90.190.10">
    <property type="entry name" value="Protein tyrosine phosphatase superfamily"/>
    <property type="match status" value="1"/>
</dbReference>
<dbReference type="InterPro" id="IPR020428">
    <property type="entry name" value="PFA-DSPs"/>
</dbReference>
<name>A0ABR3GLD6_9PEZI</name>
<comment type="catalytic activity">
    <reaction evidence="5">
        <text>3,5-bis(diphospho)-1D-myo-inositol 1,2,4,6-tetrakisphosphate + H2O = 3-diphospho-1D-myo-inositol 1,2,4,5,6-pentakisphosphate + phosphate + 2 H(+)</text>
        <dbReference type="Rhea" id="RHEA:56312"/>
        <dbReference type="ChEBI" id="CHEBI:15377"/>
        <dbReference type="ChEBI" id="CHEBI:15378"/>
        <dbReference type="ChEBI" id="CHEBI:43474"/>
        <dbReference type="ChEBI" id="CHEBI:140372"/>
        <dbReference type="ChEBI" id="CHEBI:140374"/>
        <dbReference type="EC" id="3.6.1.52"/>
    </reaction>
    <physiologicalReaction direction="left-to-right" evidence="5">
        <dbReference type="Rhea" id="RHEA:56313"/>
    </physiologicalReaction>
</comment>
<keyword evidence="10" id="KW-1185">Reference proteome</keyword>
<comment type="catalytic activity">
    <reaction evidence="6">
        <text>1,5-bis(diphospho)-1D-myo-inositol 2,3,4,6-tetrakisphosphate + H2O = 1-diphospho-1D-myo-inositol 2,3,4,5,6-pentakisphosphate + phosphate + 2 H(+)</text>
        <dbReference type="Rhea" id="RHEA:79699"/>
        <dbReference type="ChEBI" id="CHEBI:15377"/>
        <dbReference type="ChEBI" id="CHEBI:15378"/>
        <dbReference type="ChEBI" id="CHEBI:43474"/>
        <dbReference type="ChEBI" id="CHEBI:74946"/>
        <dbReference type="ChEBI" id="CHEBI:77983"/>
        <dbReference type="EC" id="3.6.1.52"/>
    </reaction>
    <physiologicalReaction direction="left-to-right" evidence="6">
        <dbReference type="Rhea" id="RHEA:79700"/>
    </physiologicalReaction>
</comment>
<proteinExistence type="inferred from homology"/>
<dbReference type="PRINTS" id="PR01911">
    <property type="entry name" value="PFDSPHPHTASE"/>
</dbReference>
<comment type="catalytic activity">
    <reaction evidence="4">
        <text>5-diphospho-1D-myo-inositol 1,2,3,4,6-pentakisphosphate + H2O = 1D-myo-inositol hexakisphosphate + phosphate + H(+)</text>
        <dbReference type="Rhea" id="RHEA:22384"/>
        <dbReference type="ChEBI" id="CHEBI:15377"/>
        <dbReference type="ChEBI" id="CHEBI:15378"/>
        <dbReference type="ChEBI" id="CHEBI:43474"/>
        <dbReference type="ChEBI" id="CHEBI:58130"/>
        <dbReference type="ChEBI" id="CHEBI:58628"/>
        <dbReference type="EC" id="3.6.1.52"/>
    </reaction>
    <physiologicalReaction direction="left-to-right" evidence="4">
        <dbReference type="Rhea" id="RHEA:22385"/>
    </physiologicalReaction>
</comment>
<reference evidence="9 10" key="1">
    <citation type="submission" date="2024-02" db="EMBL/GenBank/DDBJ databases">
        <title>Discinaceae phylogenomics.</title>
        <authorList>
            <person name="Dirks A.C."/>
            <person name="James T.Y."/>
        </authorList>
    </citation>
    <scope>NUCLEOTIDE SEQUENCE [LARGE SCALE GENOMIC DNA]</scope>
    <source>
        <strain evidence="9 10">ACD0624</strain>
    </source>
</reference>
<dbReference type="Proteomes" id="UP001447188">
    <property type="component" value="Unassembled WGS sequence"/>
</dbReference>
<dbReference type="InterPro" id="IPR029021">
    <property type="entry name" value="Prot-tyrosine_phosphatase-like"/>
</dbReference>
<dbReference type="InterPro" id="IPR016130">
    <property type="entry name" value="Tyr_Pase_AS"/>
</dbReference>
<keyword evidence="2 9" id="KW-0378">Hydrolase</keyword>
<evidence type="ECO:0000256" key="6">
    <source>
        <dbReference type="ARBA" id="ARBA00047927"/>
    </source>
</evidence>
<comment type="caution">
    <text evidence="9">The sequence shown here is derived from an EMBL/GenBank/DDBJ whole genome shotgun (WGS) entry which is preliminary data.</text>
</comment>
<evidence type="ECO:0000256" key="3">
    <source>
        <dbReference type="ARBA" id="ARBA00044949"/>
    </source>
</evidence>
<accession>A0ABR3GLD6</accession>
<sequence>MTIPEKINLESRTIGLFQRHESTTPLSGITSTDKQTKEKENERLSHFSSIMEVSKRPALIQEVGPMKKKAGGREIFFHSPTLDRNVRALTLALFDIAPAAPRILRSMSVSINDGFAPPANFALVGGGGVYRSSFPRVENFGYLKRLGLKSVLTLVGEPYPEENIHFMKQAGITHFQIGMPGNKEPFVNIPDEKLSAALRVVLDRRNHPILIHCNKGKHRTGCVVGCLRKLQAWSLTLIFDEYRRFADPKSRALDQLKIELYQEEACMGIAKQWGWMPEFMMSSNSCFFQECTGGIGGCGCGGLQKLQVQAL</sequence>
<dbReference type="EMBL" id="JBBBZM010000045">
    <property type="protein sequence ID" value="KAL0636693.1"/>
    <property type="molecule type" value="Genomic_DNA"/>
</dbReference>
<dbReference type="SUPFAM" id="SSF52799">
    <property type="entry name" value="(Phosphotyrosine protein) phosphatases II"/>
    <property type="match status" value="1"/>
</dbReference>
<dbReference type="PANTHER" id="PTHR31126">
    <property type="entry name" value="TYROSINE-PROTEIN PHOSPHATASE"/>
    <property type="match status" value="1"/>
</dbReference>
<dbReference type="PANTHER" id="PTHR31126:SF48">
    <property type="entry name" value="INOSITOL PHOSPHATASE SIW14"/>
    <property type="match status" value="1"/>
</dbReference>
<evidence type="ECO:0000256" key="4">
    <source>
        <dbReference type="ARBA" id="ARBA00047342"/>
    </source>
</evidence>
<organism evidence="9 10">
    <name type="scientific">Discina gigas</name>
    <dbReference type="NCBI Taxonomy" id="1032678"/>
    <lineage>
        <taxon>Eukaryota</taxon>
        <taxon>Fungi</taxon>
        <taxon>Dikarya</taxon>
        <taxon>Ascomycota</taxon>
        <taxon>Pezizomycotina</taxon>
        <taxon>Pezizomycetes</taxon>
        <taxon>Pezizales</taxon>
        <taxon>Discinaceae</taxon>
        <taxon>Discina</taxon>
    </lineage>
</organism>
<protein>
    <recommendedName>
        <fullName evidence="1">diphosphoinositol-polyphosphate diphosphatase</fullName>
        <ecNumber evidence="1">3.6.1.52</ecNumber>
    </recommendedName>
</protein>
<dbReference type="InterPro" id="IPR004861">
    <property type="entry name" value="Siw14-like"/>
</dbReference>
<evidence type="ECO:0000256" key="2">
    <source>
        <dbReference type="ARBA" id="ARBA00022801"/>
    </source>
</evidence>